<dbReference type="InterPro" id="IPR058007">
    <property type="entry name" value="Gp5.9"/>
</dbReference>
<accession>A0A8S5T3J9</accession>
<name>A0A8S5T3J9_9CAUD</name>
<evidence type="ECO:0000313" key="1">
    <source>
        <dbReference type="EMBL" id="DAF57543.1"/>
    </source>
</evidence>
<dbReference type="Pfam" id="PF25708">
    <property type="entry name" value="Phage_T7_Gp5_9"/>
    <property type="match status" value="1"/>
</dbReference>
<organism evidence="1">
    <name type="scientific">Myoviridae sp. ctqfO1</name>
    <dbReference type="NCBI Taxonomy" id="2827710"/>
    <lineage>
        <taxon>Viruses</taxon>
        <taxon>Duplodnaviria</taxon>
        <taxon>Heunggongvirae</taxon>
        <taxon>Uroviricota</taxon>
        <taxon>Caudoviricetes</taxon>
    </lineage>
</organism>
<protein>
    <submittedName>
        <fullName evidence="1">Uncharacterized protein</fullName>
    </submittedName>
</protein>
<reference evidence="1" key="1">
    <citation type="journal article" date="2021" name="Proc. Natl. Acad. Sci. U.S.A.">
        <title>A Catalog of Tens of Thousands of Viruses from Human Metagenomes Reveals Hidden Associations with Chronic Diseases.</title>
        <authorList>
            <person name="Tisza M.J."/>
            <person name="Buck C.B."/>
        </authorList>
    </citation>
    <scope>NUCLEOTIDE SEQUENCE</scope>
    <source>
        <strain evidence="1">CtqfO1</strain>
    </source>
</reference>
<proteinExistence type="predicted"/>
<dbReference type="EMBL" id="BK032734">
    <property type="protein sequence ID" value="DAF57543.1"/>
    <property type="molecule type" value="Genomic_DNA"/>
</dbReference>
<sequence>MIKTKDGMYKLTLEELRDLLMDSERLNALECGGVDNWFGYEESFAEYGDINEAVDDMLGEIESE</sequence>